<dbReference type="GO" id="GO:0008270">
    <property type="term" value="F:zinc ion binding"/>
    <property type="evidence" value="ECO:0007669"/>
    <property type="project" value="InterPro"/>
</dbReference>
<evidence type="ECO:0000256" key="4">
    <source>
        <dbReference type="ARBA" id="ARBA00023239"/>
    </source>
</evidence>
<dbReference type="SUPFAM" id="SSF53056">
    <property type="entry name" value="beta-carbonic anhydrase, cab"/>
    <property type="match status" value="1"/>
</dbReference>
<reference evidence="6" key="1">
    <citation type="submission" date="2020-05" db="EMBL/GenBank/DDBJ databases">
        <authorList>
            <person name="Chiriac C."/>
            <person name="Salcher M."/>
            <person name="Ghai R."/>
            <person name="Kavagutti S V."/>
        </authorList>
    </citation>
    <scope>NUCLEOTIDE SEQUENCE</scope>
</reference>
<dbReference type="PANTHER" id="PTHR11002">
    <property type="entry name" value="CARBONIC ANHYDRASE"/>
    <property type="match status" value="1"/>
</dbReference>
<accession>A0A6J6PNQ0</accession>
<dbReference type="InterPro" id="IPR019546">
    <property type="entry name" value="TAT_signal_bac_arc"/>
</dbReference>
<dbReference type="Pfam" id="PF00484">
    <property type="entry name" value="Pro_CA"/>
    <property type="match status" value="1"/>
</dbReference>
<evidence type="ECO:0000313" key="8">
    <source>
        <dbReference type="EMBL" id="CAB4928002.1"/>
    </source>
</evidence>
<dbReference type="AlphaFoldDB" id="A0A6J6PNQ0"/>
<keyword evidence="3" id="KW-0862">Zinc</keyword>
<dbReference type="InterPro" id="IPR001765">
    <property type="entry name" value="Carbonic_anhydrase"/>
</dbReference>
<keyword evidence="4" id="KW-0456">Lyase</keyword>
<dbReference type="SMART" id="SM00947">
    <property type="entry name" value="Pro_CA"/>
    <property type="match status" value="1"/>
</dbReference>
<dbReference type="InterPro" id="IPR006311">
    <property type="entry name" value="TAT_signal"/>
</dbReference>
<evidence type="ECO:0000256" key="1">
    <source>
        <dbReference type="ARBA" id="ARBA00006217"/>
    </source>
</evidence>
<dbReference type="GO" id="GO:0004089">
    <property type="term" value="F:carbonate dehydratase activity"/>
    <property type="evidence" value="ECO:0007669"/>
    <property type="project" value="UniProtKB-EC"/>
</dbReference>
<dbReference type="PROSITE" id="PS51318">
    <property type="entry name" value="TAT"/>
    <property type="match status" value="1"/>
</dbReference>
<dbReference type="EMBL" id="CAFAAS010000016">
    <property type="protein sequence ID" value="CAB4811516.1"/>
    <property type="molecule type" value="Genomic_DNA"/>
</dbReference>
<proteinExistence type="inferred from homology"/>
<dbReference type="EC" id="4.2.1.1" evidence="2"/>
<organism evidence="6">
    <name type="scientific">freshwater metagenome</name>
    <dbReference type="NCBI Taxonomy" id="449393"/>
    <lineage>
        <taxon>unclassified sequences</taxon>
        <taxon>metagenomes</taxon>
        <taxon>ecological metagenomes</taxon>
    </lineage>
</organism>
<dbReference type="EMBL" id="CAFBRZ010000051">
    <property type="protein sequence ID" value="CAB5155129.1"/>
    <property type="molecule type" value="Genomic_DNA"/>
</dbReference>
<protein>
    <recommendedName>
        <fullName evidence="2">carbonic anhydrase</fullName>
        <ecNumber evidence="2">4.2.1.1</ecNumber>
    </recommendedName>
</protein>
<dbReference type="EMBL" id="CAEZYE010000004">
    <property type="protein sequence ID" value="CAB4701071.1"/>
    <property type="molecule type" value="Genomic_DNA"/>
</dbReference>
<dbReference type="InterPro" id="IPR015892">
    <property type="entry name" value="Carbonic_anhydrase_CS"/>
</dbReference>
<evidence type="ECO:0000256" key="2">
    <source>
        <dbReference type="ARBA" id="ARBA00012925"/>
    </source>
</evidence>
<gene>
    <name evidence="6" type="ORF">UFOPK2655_00145</name>
    <name evidence="7" type="ORF">UFOPK3077_01242</name>
    <name evidence="8" type="ORF">UFOPK3667_01128</name>
    <name evidence="9" type="ORF">UFOPK3903_01271</name>
    <name evidence="10" type="ORF">UFOPK4444_00923</name>
</gene>
<evidence type="ECO:0000313" key="9">
    <source>
        <dbReference type="EMBL" id="CAB4982760.1"/>
    </source>
</evidence>
<dbReference type="PROSITE" id="PS00704">
    <property type="entry name" value="PROK_CO2_ANHYDRASE_1"/>
    <property type="match status" value="1"/>
</dbReference>
<dbReference type="EMBL" id="CAFBOD010000017">
    <property type="protein sequence ID" value="CAB4982760.1"/>
    <property type="molecule type" value="Genomic_DNA"/>
</dbReference>
<dbReference type="PANTHER" id="PTHR11002:SF79">
    <property type="entry name" value="CARBONIC ANHYDRASE 2"/>
    <property type="match status" value="1"/>
</dbReference>
<evidence type="ECO:0000313" key="7">
    <source>
        <dbReference type="EMBL" id="CAB4811516.1"/>
    </source>
</evidence>
<evidence type="ECO:0000313" key="10">
    <source>
        <dbReference type="EMBL" id="CAB5155129.1"/>
    </source>
</evidence>
<dbReference type="InterPro" id="IPR036874">
    <property type="entry name" value="Carbonic_anhydrase_sf"/>
</dbReference>
<evidence type="ECO:0000256" key="5">
    <source>
        <dbReference type="ARBA" id="ARBA00048348"/>
    </source>
</evidence>
<evidence type="ECO:0000256" key="3">
    <source>
        <dbReference type="ARBA" id="ARBA00022833"/>
    </source>
</evidence>
<dbReference type="EMBL" id="CAFBMU010000014">
    <property type="protein sequence ID" value="CAB4928002.1"/>
    <property type="molecule type" value="Genomic_DNA"/>
</dbReference>
<comment type="catalytic activity">
    <reaction evidence="5">
        <text>hydrogencarbonate + H(+) = CO2 + H2O</text>
        <dbReference type="Rhea" id="RHEA:10748"/>
        <dbReference type="ChEBI" id="CHEBI:15377"/>
        <dbReference type="ChEBI" id="CHEBI:15378"/>
        <dbReference type="ChEBI" id="CHEBI:16526"/>
        <dbReference type="ChEBI" id="CHEBI:17544"/>
        <dbReference type="EC" id="4.2.1.1"/>
    </reaction>
</comment>
<dbReference type="PROSITE" id="PS00705">
    <property type="entry name" value="PROK_CO2_ANHYDRASE_2"/>
    <property type="match status" value="1"/>
</dbReference>
<name>A0A6J6PNQ0_9ZZZZ</name>
<dbReference type="GO" id="GO:0015976">
    <property type="term" value="P:carbon utilization"/>
    <property type="evidence" value="ECO:0007669"/>
    <property type="project" value="InterPro"/>
</dbReference>
<comment type="similarity">
    <text evidence="1">Belongs to the beta-class carbonic anhydrase family.</text>
</comment>
<dbReference type="NCBIfam" id="TIGR01409">
    <property type="entry name" value="TAT_signal_seq"/>
    <property type="match status" value="1"/>
</dbReference>
<dbReference type="Gene3D" id="3.40.1050.10">
    <property type="entry name" value="Carbonic anhydrase"/>
    <property type="match status" value="1"/>
</dbReference>
<evidence type="ECO:0000313" key="6">
    <source>
        <dbReference type="EMBL" id="CAB4701071.1"/>
    </source>
</evidence>
<sequence length="235" mass="24622">MGNSQFTRRDFLTRVGAGAALSLVPLSLLDGAWAAENPRPDGKEISPAEALLLLKDGNKRVAKGRAIRKNLSPAGKAWTDGQWPFAAVLGCADSRVHPDEVFDIAPANLFVVRNAGNVIDDDVLGSLEYAVEHLSVGLIVVMGHSNCGAVKATEGIITSGGKAGGHIDSLVDKIRPAITALPAGHTLADSVKANAIQSAKLALSESTMLEEAMTKGELKVVSSVFDLKTKTVTFN</sequence>